<dbReference type="SUPFAM" id="SSF57756">
    <property type="entry name" value="Retrovirus zinc finger-like domains"/>
    <property type="match status" value="1"/>
</dbReference>
<dbReference type="SUPFAM" id="SSF54928">
    <property type="entry name" value="RNA-binding domain, RBD"/>
    <property type="match status" value="1"/>
</dbReference>
<dbReference type="Pfam" id="PF07727">
    <property type="entry name" value="RVT_2"/>
    <property type="match status" value="1"/>
</dbReference>
<evidence type="ECO:0000256" key="1">
    <source>
        <dbReference type="PROSITE-ProRule" id="PRU00047"/>
    </source>
</evidence>
<feature type="compositionally biased region" description="Basic and acidic residues" evidence="3">
    <location>
        <begin position="522"/>
        <end position="533"/>
    </location>
</feature>
<evidence type="ECO:0000256" key="3">
    <source>
        <dbReference type="SAM" id="MobiDB-lite"/>
    </source>
</evidence>
<dbReference type="InterPro" id="IPR035979">
    <property type="entry name" value="RBD_domain_sf"/>
</dbReference>
<proteinExistence type="predicted"/>
<dbReference type="PANTHER" id="PTHR47481:SF31">
    <property type="entry name" value="OS01G0873500 PROTEIN"/>
    <property type="match status" value="1"/>
</dbReference>
<evidence type="ECO:0000259" key="5">
    <source>
        <dbReference type="PROSITE" id="PS50158"/>
    </source>
</evidence>
<feature type="compositionally biased region" description="Acidic residues" evidence="3">
    <location>
        <begin position="508"/>
        <end position="521"/>
    </location>
</feature>
<protein>
    <submittedName>
        <fullName evidence="7">Uncharacterized protein</fullName>
    </submittedName>
</protein>
<reference evidence="7" key="1">
    <citation type="submission" date="2023-07" db="EMBL/GenBank/DDBJ databases">
        <title>A chromosome-level genome assembly of Lolium multiflorum.</title>
        <authorList>
            <person name="Chen Y."/>
            <person name="Copetti D."/>
            <person name="Kolliker R."/>
            <person name="Studer B."/>
        </authorList>
    </citation>
    <scope>NUCLEOTIDE SEQUENCE</scope>
    <source>
        <strain evidence="7">02402/16</strain>
        <tissue evidence="7">Leaf</tissue>
    </source>
</reference>
<name>A0AAD8VGI7_LOLMU</name>
<dbReference type="SMART" id="SM00360">
    <property type="entry name" value="RRM"/>
    <property type="match status" value="1"/>
</dbReference>
<dbReference type="InterPro" id="IPR001584">
    <property type="entry name" value="Integrase_cat-core"/>
</dbReference>
<accession>A0AAD8VGI7</accession>
<feature type="region of interest" description="Disordered" evidence="3">
    <location>
        <begin position="1494"/>
        <end position="1543"/>
    </location>
</feature>
<dbReference type="Pfam" id="PF14223">
    <property type="entry name" value="Retrotran_gag_2"/>
    <property type="match status" value="2"/>
</dbReference>
<dbReference type="SUPFAM" id="SSF53098">
    <property type="entry name" value="Ribonuclease H-like"/>
    <property type="match status" value="1"/>
</dbReference>
<dbReference type="InterPro" id="IPR036397">
    <property type="entry name" value="RNaseH_sf"/>
</dbReference>
<keyword evidence="1" id="KW-0479">Metal-binding</keyword>
<dbReference type="SUPFAM" id="SSF56672">
    <property type="entry name" value="DNA/RNA polymerases"/>
    <property type="match status" value="1"/>
</dbReference>
<evidence type="ECO:0000313" key="8">
    <source>
        <dbReference type="Proteomes" id="UP001231189"/>
    </source>
</evidence>
<dbReference type="PANTHER" id="PTHR47481">
    <property type="match status" value="1"/>
</dbReference>
<evidence type="ECO:0000259" key="4">
    <source>
        <dbReference type="PROSITE" id="PS50102"/>
    </source>
</evidence>
<feature type="domain" description="RRM" evidence="4">
    <location>
        <begin position="1197"/>
        <end position="1275"/>
    </location>
</feature>
<dbReference type="SMART" id="SM00343">
    <property type="entry name" value="ZnF_C2HC"/>
    <property type="match status" value="2"/>
</dbReference>
<dbReference type="Pfam" id="PF00665">
    <property type="entry name" value="rve"/>
    <property type="match status" value="1"/>
</dbReference>
<dbReference type="Gene3D" id="3.30.420.10">
    <property type="entry name" value="Ribonuclease H-like superfamily/Ribonuclease H"/>
    <property type="match status" value="1"/>
</dbReference>
<feature type="compositionally biased region" description="Polar residues" evidence="3">
    <location>
        <begin position="1195"/>
        <end position="1205"/>
    </location>
</feature>
<dbReference type="Gene3D" id="4.10.60.10">
    <property type="entry name" value="Zinc finger, CCHC-type"/>
    <property type="match status" value="1"/>
</dbReference>
<keyword evidence="1" id="KW-0862">Zinc</keyword>
<feature type="compositionally biased region" description="Basic residues" evidence="3">
    <location>
        <begin position="1504"/>
        <end position="1515"/>
    </location>
</feature>
<dbReference type="InterPro" id="IPR013103">
    <property type="entry name" value="RVT_2"/>
</dbReference>
<comment type="caution">
    <text evidence="7">The sequence shown here is derived from an EMBL/GenBank/DDBJ whole genome shotgun (WGS) entry which is preliminary data.</text>
</comment>
<gene>
    <name evidence="7" type="ORF">QYE76_030485</name>
</gene>
<dbReference type="GO" id="GO:0003723">
    <property type="term" value="F:RNA binding"/>
    <property type="evidence" value="ECO:0007669"/>
    <property type="project" value="UniProtKB-UniRule"/>
</dbReference>
<dbReference type="PROSITE" id="PS50158">
    <property type="entry name" value="ZF_CCHC"/>
    <property type="match status" value="1"/>
</dbReference>
<dbReference type="InterPro" id="IPR012337">
    <property type="entry name" value="RNaseH-like_sf"/>
</dbReference>
<dbReference type="InterPro" id="IPR057670">
    <property type="entry name" value="SH3_retrovirus"/>
</dbReference>
<evidence type="ECO:0000259" key="6">
    <source>
        <dbReference type="PROSITE" id="PS50994"/>
    </source>
</evidence>
<dbReference type="CDD" id="cd09272">
    <property type="entry name" value="RNase_HI_RT_Ty1"/>
    <property type="match status" value="1"/>
</dbReference>
<feature type="region of interest" description="Disordered" evidence="3">
    <location>
        <begin position="177"/>
        <end position="203"/>
    </location>
</feature>
<dbReference type="GO" id="GO:0008270">
    <property type="term" value="F:zinc ion binding"/>
    <property type="evidence" value="ECO:0007669"/>
    <property type="project" value="UniProtKB-KW"/>
</dbReference>
<sequence length="1569" mass="176134">MQYVLEAPLGPPPPPAVSEDIKNVYETRVTRYSEVQCAILCSLEAELQKRFEHHDPCDMMRELKLIFETHAAVESYEASKQFFNCMMEEGSSVSEHMFAMSGHAKKLSDLGIVIPNQLGIHRVLQSLPPSYKNFVMNYNMQNMNKELPELFSMLKSAEVEIKKENQVLMVNKTTSFKKQGKPNKGNFKKGGKKVAAPPEKPKAGPKPETVCYYCQGKGHWKRNCTKYLADLKSGHVKKKVKRMKKLHSDGLLESLDFESLDRCEACLMGKMTKTPFSGTMERATDLLEIIHTDVCGPMSVASRGGYRYVLTFTDDLSRYGYIYFMKHKSETFEKFKEFQSEVENQRNKKIKFLRSDRGGEYLSYEFGMHLKKCGILSQLTPPGTPQRNGVSERRNRTLLDMKPKLSFLKVWGCDAYVKKLQPDKLEPKAEKCVFIGYPKETIGYTFYHRSEGKIFVAKNGSFLEKEFLTKEVTGRKVELDEVDEPSLIDQSSAVPEEVPVQPAPIGEEANDDDHETSNEEATEPRRSTRERTTPDWYDPCLNVMIVDDNDEDPATYEEAMMSPDSNKWQEAMKSEMGSMYDNKVWTLVDLPDSRKAVENKWIFKRKTDADGNITVYKARLVAKGFRQIQGVDYDETFSPVAKLKSVRILLAIAAFFDYEIWQMDVKTAFLNGDIEEELYMVQPKGFVDPKNADKVCKLQRSIYGLKQASRSWNLRFDRVIKDFGFIRTHGEACIYKKVSGSSVAFLILYVDDILLIGNDIELLSSIKGYLNKSFSMKDLGEAAYILGIKIYRDRSRRLIGLSQSTYLDKILKKFRMDESKKGFLPMLPGKVLSKTQGPATADERERMSKIPYASAVGSIMYAMLCTRPDIAHAVSLTSRYQSDPGMEHWTAVKNILKYLKRTKDMFLCYGGDQELVVTSYTDASWNTDPDDSKSQSGYVFILNGAAVSWSSSKQCTVAKSSTESEYIAASEASSEAVWMKRFIVELGVVPSALDPLVIYCDNTGAIANAKEPRSHKKLKHIKLRFHSIREYIEDGEVEICKVHTDLNVADPLTKALPRAKHDQHQNAMGVRQIDRCRSAMKYTARSITPPGADRDSASPPPKRRALSKSPPLPPPPPFPPKGAVRIISSRSPPPPSRRRSSASRSPPPKRRGRSRSPSPKRRGRSRSPSPKRRGRSRSRSRNKSRSRSRDDLRNPGNNLYVTGLSTRTSSSDLEKFFSKEGKVLDCHIVVDPRSKEPRGFAFVTMEKVEDARRCIKYLHRSVLEGRLISVAKPRRFTTVAMTNPLAGLAVSEKLTRSNYLLWQSQVLPPIRGARLTSFLDTKTDAPPETITVEKDGKPSQEANPAYDAWVATDQQVLSFLLNTLSPDILISVIGMETAADVWSAIKSMFASQSRTRISNLRVALAKTKKENMTTAQFFTKMKGFADELAAAGRPIDEEELVEYLLAGLDESYNPLFAAIGVNGAEDLTVGDLYAQVCAYDSRIELLGGDIGGGSSANSAQRGRGGPRGRGGRRGGRGYSSRGHGRQQRGGNGGRRGGGRSGHKDRDLVTCQICGKPGHEAWKCLKGFVA</sequence>
<feature type="compositionally biased region" description="Basic residues" evidence="3">
    <location>
        <begin position="178"/>
        <end position="192"/>
    </location>
</feature>
<feature type="domain" description="CCHC-type" evidence="5">
    <location>
        <begin position="211"/>
        <end position="226"/>
    </location>
</feature>
<dbReference type="InterPro" id="IPR012677">
    <property type="entry name" value="Nucleotide-bd_a/b_plait_sf"/>
</dbReference>
<dbReference type="EMBL" id="JAUUTY010000007">
    <property type="protein sequence ID" value="KAK1606812.1"/>
    <property type="molecule type" value="Genomic_DNA"/>
</dbReference>
<dbReference type="InterPro" id="IPR043502">
    <property type="entry name" value="DNA/RNA_pol_sf"/>
</dbReference>
<dbReference type="PROSITE" id="PS50102">
    <property type="entry name" value="RRM"/>
    <property type="match status" value="1"/>
</dbReference>
<organism evidence="7 8">
    <name type="scientific">Lolium multiflorum</name>
    <name type="common">Italian ryegrass</name>
    <name type="synonym">Lolium perenne subsp. multiflorum</name>
    <dbReference type="NCBI Taxonomy" id="4521"/>
    <lineage>
        <taxon>Eukaryota</taxon>
        <taxon>Viridiplantae</taxon>
        <taxon>Streptophyta</taxon>
        <taxon>Embryophyta</taxon>
        <taxon>Tracheophyta</taxon>
        <taxon>Spermatophyta</taxon>
        <taxon>Magnoliopsida</taxon>
        <taxon>Liliopsida</taxon>
        <taxon>Poales</taxon>
        <taxon>Poaceae</taxon>
        <taxon>BOP clade</taxon>
        <taxon>Pooideae</taxon>
        <taxon>Poodae</taxon>
        <taxon>Poeae</taxon>
        <taxon>Poeae Chloroplast Group 2 (Poeae type)</taxon>
        <taxon>Loliodinae</taxon>
        <taxon>Loliinae</taxon>
        <taxon>Lolium</taxon>
    </lineage>
</organism>
<dbReference type="InterPro" id="IPR001878">
    <property type="entry name" value="Znf_CCHC"/>
</dbReference>
<dbReference type="Pfam" id="PF00098">
    <property type="entry name" value="zf-CCHC"/>
    <property type="match status" value="1"/>
</dbReference>
<keyword evidence="1" id="KW-0863">Zinc-finger</keyword>
<feature type="compositionally biased region" description="Low complexity" evidence="3">
    <location>
        <begin position="493"/>
        <end position="504"/>
    </location>
</feature>
<dbReference type="PROSITE" id="PS50994">
    <property type="entry name" value="INTEGRASE"/>
    <property type="match status" value="1"/>
</dbReference>
<dbReference type="Pfam" id="PF25597">
    <property type="entry name" value="SH3_retrovirus"/>
    <property type="match status" value="1"/>
</dbReference>
<feature type="compositionally biased region" description="Pro residues" evidence="3">
    <location>
        <begin position="1110"/>
        <end position="1120"/>
    </location>
</feature>
<keyword evidence="8" id="KW-1185">Reference proteome</keyword>
<feature type="compositionally biased region" description="Basic residues" evidence="3">
    <location>
        <begin position="1136"/>
        <end position="1186"/>
    </location>
</feature>
<feature type="region of interest" description="Disordered" evidence="3">
    <location>
        <begin position="1084"/>
        <end position="1205"/>
    </location>
</feature>
<dbReference type="SMART" id="SM00361">
    <property type="entry name" value="RRM_1"/>
    <property type="match status" value="1"/>
</dbReference>
<dbReference type="InterPro" id="IPR036875">
    <property type="entry name" value="Znf_CCHC_sf"/>
</dbReference>
<dbReference type="Proteomes" id="UP001231189">
    <property type="component" value="Unassembled WGS sequence"/>
</dbReference>
<keyword evidence="2" id="KW-0694">RNA-binding</keyword>
<evidence type="ECO:0000313" key="7">
    <source>
        <dbReference type="EMBL" id="KAK1606812.1"/>
    </source>
</evidence>
<dbReference type="GO" id="GO:0015074">
    <property type="term" value="P:DNA integration"/>
    <property type="evidence" value="ECO:0007669"/>
    <property type="project" value="InterPro"/>
</dbReference>
<dbReference type="InterPro" id="IPR003954">
    <property type="entry name" value="RRM_euk-type"/>
</dbReference>
<feature type="domain" description="Integrase catalytic" evidence="6">
    <location>
        <begin position="271"/>
        <end position="398"/>
    </location>
</feature>
<dbReference type="InterPro" id="IPR000504">
    <property type="entry name" value="RRM_dom"/>
</dbReference>
<evidence type="ECO:0000256" key="2">
    <source>
        <dbReference type="PROSITE-ProRule" id="PRU00176"/>
    </source>
</evidence>
<dbReference type="Gene3D" id="3.30.70.330">
    <property type="match status" value="1"/>
</dbReference>
<feature type="region of interest" description="Disordered" evidence="3">
    <location>
        <begin position="481"/>
        <end position="533"/>
    </location>
</feature>
<dbReference type="Pfam" id="PF00076">
    <property type="entry name" value="RRM_1"/>
    <property type="match status" value="1"/>
</dbReference>